<sequence length="257" mass="27888">MTPGEVAKTSSVGVVLLLNMAKIVVTSTLFGMYCLACCISLYIHFNYSTRGIIEQVAAANAQSQGVVYDNICFWLSNIICGELGDCGWTIRKYRWDWFVRMGASIADGIGDSLAASLAHFNNAITLDWVTVVLSLSVNIIATCLIAFRAWSHHRSVGLISFKKKQTKGQRILLLLVESGGVYALFQLFSVITNALSVNALPASPVAFAAFLAAQVYVSAAALNPVAIIIIVQTQNTYEESFQLEEFSTSSISEVQVP</sequence>
<dbReference type="Proteomes" id="UP000772434">
    <property type="component" value="Unassembled WGS sequence"/>
</dbReference>
<accession>A0A9P5PHL6</accession>
<keyword evidence="3" id="KW-1185">Reference proteome</keyword>
<comment type="caution">
    <text evidence="2">The sequence shown here is derived from an EMBL/GenBank/DDBJ whole genome shotgun (WGS) entry which is preliminary data.</text>
</comment>
<feature type="transmembrane region" description="Helical" evidence="1">
    <location>
        <begin position="207"/>
        <end position="231"/>
    </location>
</feature>
<proteinExistence type="predicted"/>
<dbReference type="OrthoDB" id="2744793at2759"/>
<organism evidence="2 3">
    <name type="scientific">Rhodocollybia butyracea</name>
    <dbReference type="NCBI Taxonomy" id="206335"/>
    <lineage>
        <taxon>Eukaryota</taxon>
        <taxon>Fungi</taxon>
        <taxon>Dikarya</taxon>
        <taxon>Basidiomycota</taxon>
        <taxon>Agaricomycotina</taxon>
        <taxon>Agaricomycetes</taxon>
        <taxon>Agaricomycetidae</taxon>
        <taxon>Agaricales</taxon>
        <taxon>Marasmiineae</taxon>
        <taxon>Omphalotaceae</taxon>
        <taxon>Rhodocollybia</taxon>
    </lineage>
</organism>
<dbReference type="AlphaFoldDB" id="A0A9P5PHL6"/>
<dbReference type="EMBL" id="JADNRY010000097">
    <property type="protein sequence ID" value="KAF9065834.1"/>
    <property type="molecule type" value="Genomic_DNA"/>
</dbReference>
<feature type="transmembrane region" description="Helical" evidence="1">
    <location>
        <begin position="171"/>
        <end position="195"/>
    </location>
</feature>
<protein>
    <submittedName>
        <fullName evidence="2">Uncharacterized protein</fullName>
    </submittedName>
</protein>
<keyword evidence="1" id="KW-1133">Transmembrane helix</keyword>
<evidence type="ECO:0000313" key="3">
    <source>
        <dbReference type="Proteomes" id="UP000772434"/>
    </source>
</evidence>
<feature type="transmembrane region" description="Helical" evidence="1">
    <location>
        <begin position="126"/>
        <end position="150"/>
    </location>
</feature>
<name>A0A9P5PHL6_9AGAR</name>
<evidence type="ECO:0000313" key="2">
    <source>
        <dbReference type="EMBL" id="KAF9065834.1"/>
    </source>
</evidence>
<keyword evidence="1" id="KW-0472">Membrane</keyword>
<keyword evidence="1" id="KW-0812">Transmembrane</keyword>
<reference evidence="2" key="1">
    <citation type="submission" date="2020-11" db="EMBL/GenBank/DDBJ databases">
        <authorList>
            <consortium name="DOE Joint Genome Institute"/>
            <person name="Ahrendt S."/>
            <person name="Riley R."/>
            <person name="Andreopoulos W."/>
            <person name="Labutti K."/>
            <person name="Pangilinan J."/>
            <person name="Ruiz-Duenas F.J."/>
            <person name="Barrasa J.M."/>
            <person name="Sanchez-Garcia M."/>
            <person name="Camarero S."/>
            <person name="Miyauchi S."/>
            <person name="Serrano A."/>
            <person name="Linde D."/>
            <person name="Babiker R."/>
            <person name="Drula E."/>
            <person name="Ayuso-Fernandez I."/>
            <person name="Pacheco R."/>
            <person name="Padilla G."/>
            <person name="Ferreira P."/>
            <person name="Barriuso J."/>
            <person name="Kellner H."/>
            <person name="Castanera R."/>
            <person name="Alfaro M."/>
            <person name="Ramirez L."/>
            <person name="Pisabarro A.G."/>
            <person name="Kuo A."/>
            <person name="Tritt A."/>
            <person name="Lipzen A."/>
            <person name="He G."/>
            <person name="Yan M."/>
            <person name="Ng V."/>
            <person name="Cullen D."/>
            <person name="Martin F."/>
            <person name="Rosso M.-N."/>
            <person name="Henrissat B."/>
            <person name="Hibbett D."/>
            <person name="Martinez A.T."/>
            <person name="Grigoriev I.V."/>
        </authorList>
    </citation>
    <scope>NUCLEOTIDE SEQUENCE</scope>
    <source>
        <strain evidence="2">AH 40177</strain>
    </source>
</reference>
<feature type="transmembrane region" description="Helical" evidence="1">
    <location>
        <begin position="20"/>
        <end position="43"/>
    </location>
</feature>
<gene>
    <name evidence="2" type="ORF">BDP27DRAFT_1366100</name>
</gene>
<feature type="transmembrane region" description="Helical" evidence="1">
    <location>
        <begin position="97"/>
        <end position="120"/>
    </location>
</feature>
<evidence type="ECO:0000256" key="1">
    <source>
        <dbReference type="SAM" id="Phobius"/>
    </source>
</evidence>